<accession>A0ABR9IIT1</accession>
<sequence>MLTLKKTARSGTDCMEKLAEIFAKIPWASFGRQTPISRLAKSILPVGNHFGVQKHQSGETISSEDPGFEEWIMDIQGTAFQCGPGKLLTCWHVCQALEVRSGHAYIQADTIFNGKLAKTYYPITSCFNFIDPRHRKGNASVDVGVLICPVRSPDDHKYEVPAVKWGDSTRVGIGDRVLIGGYPLGRDLFLTAATNRGIVQPTFYDGIISAILPATQPEETRLFQISSVALGGISGGVVCTADTGKVIGMVTSGLSVENVSLPITYAIPSEVLQPWVDAISFVTKD</sequence>
<proteinExistence type="predicted"/>
<name>A0ABR9IIT1_RHIVS</name>
<gene>
    <name evidence="1" type="ORF">H4W29_000256</name>
</gene>
<protein>
    <recommendedName>
        <fullName evidence="3">Serine protease</fullName>
    </recommendedName>
</protein>
<dbReference type="EMBL" id="JADBEC010000001">
    <property type="protein sequence ID" value="MBE1503075.1"/>
    <property type="molecule type" value="Genomic_DNA"/>
</dbReference>
<dbReference type="SUPFAM" id="SSF50494">
    <property type="entry name" value="Trypsin-like serine proteases"/>
    <property type="match status" value="1"/>
</dbReference>
<evidence type="ECO:0008006" key="3">
    <source>
        <dbReference type="Google" id="ProtNLM"/>
    </source>
</evidence>
<reference evidence="1 2" key="1">
    <citation type="submission" date="2020-10" db="EMBL/GenBank/DDBJ databases">
        <title>Sequencing the genomes of 1000 actinobacteria strains.</title>
        <authorList>
            <person name="Klenk H.-P."/>
        </authorList>
    </citation>
    <scope>NUCLEOTIDE SEQUENCE [LARGE SCALE GENOMIC DNA]</scope>
    <source>
        <strain evidence="1 2">DSM 7307</strain>
    </source>
</reference>
<dbReference type="Gene3D" id="2.40.10.10">
    <property type="entry name" value="Trypsin-like serine proteases"/>
    <property type="match status" value="1"/>
</dbReference>
<evidence type="ECO:0000313" key="2">
    <source>
        <dbReference type="Proteomes" id="UP000620262"/>
    </source>
</evidence>
<dbReference type="InterPro" id="IPR043504">
    <property type="entry name" value="Peptidase_S1_PA_chymotrypsin"/>
</dbReference>
<keyword evidence="2" id="KW-1185">Reference proteome</keyword>
<dbReference type="RefSeq" id="WP_312872257.1">
    <property type="nucleotide sequence ID" value="NZ_BAAAVL010000003.1"/>
</dbReference>
<evidence type="ECO:0000313" key="1">
    <source>
        <dbReference type="EMBL" id="MBE1503075.1"/>
    </source>
</evidence>
<dbReference type="Proteomes" id="UP000620262">
    <property type="component" value="Unassembled WGS sequence"/>
</dbReference>
<organism evidence="1 2">
    <name type="scientific">Rhizobium viscosum</name>
    <name type="common">Arthrobacter viscosus</name>
    <dbReference type="NCBI Taxonomy" id="1673"/>
    <lineage>
        <taxon>Bacteria</taxon>
        <taxon>Pseudomonadati</taxon>
        <taxon>Pseudomonadota</taxon>
        <taxon>Alphaproteobacteria</taxon>
        <taxon>Hyphomicrobiales</taxon>
        <taxon>Rhizobiaceae</taxon>
        <taxon>Rhizobium/Agrobacterium group</taxon>
        <taxon>Rhizobium</taxon>
    </lineage>
</organism>
<dbReference type="Pfam" id="PF13365">
    <property type="entry name" value="Trypsin_2"/>
    <property type="match status" value="1"/>
</dbReference>
<comment type="caution">
    <text evidence="1">The sequence shown here is derived from an EMBL/GenBank/DDBJ whole genome shotgun (WGS) entry which is preliminary data.</text>
</comment>
<dbReference type="InterPro" id="IPR009003">
    <property type="entry name" value="Peptidase_S1_PA"/>
</dbReference>